<dbReference type="Pfam" id="PF08626">
    <property type="entry name" value="TRAPPC9-Trs120"/>
    <property type="match status" value="1"/>
</dbReference>
<dbReference type="InterPro" id="IPR058567">
    <property type="entry name" value="Ig_TRAPPC9_Trs120_3rd"/>
</dbReference>
<protein>
    <recommendedName>
        <fullName evidence="7">TRAPP II complex</fullName>
    </recommendedName>
</protein>
<dbReference type="InterPro" id="IPR058563">
    <property type="entry name" value="Trs120_TRAPPC9_N"/>
</dbReference>
<feature type="region of interest" description="Disordered" evidence="1">
    <location>
        <begin position="452"/>
        <end position="477"/>
    </location>
</feature>
<feature type="region of interest" description="Disordered" evidence="1">
    <location>
        <begin position="340"/>
        <end position="364"/>
    </location>
</feature>
<proteinExistence type="predicted"/>
<comment type="caution">
    <text evidence="5">The sequence shown here is derived from an EMBL/GenBank/DDBJ whole genome shotgun (WGS) entry which is preliminary data.</text>
</comment>
<feature type="region of interest" description="Disordered" evidence="1">
    <location>
        <begin position="293"/>
        <end position="318"/>
    </location>
</feature>
<dbReference type="Proteomes" id="UP001150569">
    <property type="component" value="Unassembled WGS sequence"/>
</dbReference>
<dbReference type="InterPro" id="IPR058565">
    <property type="entry name" value="Ig_TRAPPC9_Trs120_1st"/>
</dbReference>
<sequence>MLPSDASLATISVLDPARIRVLLVPLGDITQDRFRHLANLFRRHTSVPLHEVRPNSAATDADKLDPAALYLQFIETVSRDSESLEQLQTHRRVLGVIGILETTRTGDDNGEGGEEQGQLECGHTQFLDILEIYPTALVSHCFAFRSAVDRDPPAAALHEETTPVRSRRPSVKGVITVDPGYDPEGTVRELVISFVQTMSAALDTMTAGLEARNLIKAKKLKGDTCLLGGRLAEAISYYSSSIEHATTHRDHLWQAAAFEGYYAALVLLAYRGTERALLMALLSNPTPCLVSGSLSPDDVRPPRPGLTSPPLGPASNGNATASFIPPTQLFAGGPAVGAPSAAGVAGTSPPPTLGSSPSQVTTSPRIRTLSKTTTAFLQSGLRNSTQLAYFVLSELVDKYREVPLLYEQATVFSAVLYAEACLRMAYLALAVRQSGPTEETLGWMVHRVTDPPGATPWDPRTAATGGDETTPTGAQVTTGSGGMVSLCITRANVAEWALRGWNDEVVRTLSTRERLLLIQRLVRLFHAAGLYRKLGFFLYQFATLALEVAQSAATIPKGNYRGPNNALPTPAAAHAVDTRLHDPTVQRSLLRALDFLTAAYRISRFGPLRFTVHGRSLVCNPFTTLRGVEDLMRRVAERVKDPPLITSNIVSEVRGWADLQRTVVDRSLRLSQHTGAAGSGVVFALLLLGLEWRQAEVAARAIPRNEGQVLGHAPTLSLAQLAHHLHTAVLRLHIAQPAAFDLPHVPVGAKWTGLPLATESLAAIEAAAERNEPAVLPLLHSPIIRRAPATHDLFAPILHSCSFVRDGPDASHRCFVQQLDAGTRDLLGLSIPADPNRQGDEPTGRGAPPQTGGGPFLYDPYAGTSPATSHAPLTMACGEPSHLRVTLTNPFPFALEVTDLWPVCHVTTLDLAHPAPPLQILAPTPALPAIIGTNQAQDFTFTLIPHSTAPILIQGCVARLFSHLFVHLLLAQPTTSARGTPPADCLAIRLAEYAGSNPVQLLCPRPVPALPHLLPVATDPAMVTGRVALLRGENRPWRWSLRNAGREAVNYVHVRAFGYPRGRTGARRTPLNLTKADVLTYMGLEDPQLALTTVGTLARAPLDPPWSPECVRVLSFTLHGQDRYERLDVEVEYGYVDRASDACSFYVRVAQIALTLEVAAPVTVEKIQVWPMSWSPVDQDGPVEPLTAPEAWQYLQGMATTVPGDPVETLGRIPGPTSQVDGWCLVAVDLRNPWEARTFETTAAVNPATWSATCGVTVDPTVTRWPMASPTVRCPPLGTARLLVPCPRFRLTPDLINTEVPLPSESDAENQFVVDTAAAALAPEVVRRRRCDRAYAIHLDRLLGLRWAEVDAGRPDTEVTGVLMHGDATGAWLTTAARRALHLPVVRLAAVLNVPDCPIGTTRVPLYTAATLTVGVHNEGTTPHAVSLYVHPRVAGRSPPNPTRRYAAEMLSGNLQVYDAANDAVADMDDDDNNSEDDDSGVDQGILWAEQNLMALGFVPPAGGSACATIPFYFTQCGEFDLFYGWLTPGAGKVGPVHRLRVTAG</sequence>
<dbReference type="PANTHER" id="PTHR21512">
    <property type="entry name" value="TRAFFICKING PROTEIN PARTICLE COMPLEX SUBUNIT 9"/>
    <property type="match status" value="1"/>
</dbReference>
<feature type="compositionally biased region" description="Polar residues" evidence="1">
    <location>
        <begin position="467"/>
        <end position="477"/>
    </location>
</feature>
<evidence type="ECO:0000259" key="3">
    <source>
        <dbReference type="Pfam" id="PF26254"/>
    </source>
</evidence>
<evidence type="ECO:0008006" key="7">
    <source>
        <dbReference type="Google" id="ProtNLM"/>
    </source>
</evidence>
<dbReference type="Pfam" id="PF26282">
    <property type="entry name" value="Ig_TRAPPC9-Trs120_3rd"/>
    <property type="match status" value="1"/>
</dbReference>
<keyword evidence="6" id="KW-1185">Reference proteome</keyword>
<reference evidence="5" key="1">
    <citation type="submission" date="2022-07" db="EMBL/GenBank/DDBJ databases">
        <title>Phylogenomic reconstructions and comparative analyses of Kickxellomycotina fungi.</title>
        <authorList>
            <person name="Reynolds N.K."/>
            <person name="Stajich J.E."/>
            <person name="Barry K."/>
            <person name="Grigoriev I.V."/>
            <person name="Crous P."/>
            <person name="Smith M.E."/>
        </authorList>
    </citation>
    <scope>NUCLEOTIDE SEQUENCE</scope>
    <source>
        <strain evidence="5">RSA 861</strain>
    </source>
</reference>
<feature type="region of interest" description="Disordered" evidence="1">
    <location>
        <begin position="827"/>
        <end position="861"/>
    </location>
</feature>
<dbReference type="EMBL" id="JANBPT010000764">
    <property type="protein sequence ID" value="KAJ1913257.1"/>
    <property type="molecule type" value="Genomic_DNA"/>
</dbReference>
<feature type="domain" description="Trs120/TRAPPC9 third Ig-like" evidence="4">
    <location>
        <begin position="1219"/>
        <end position="1349"/>
    </location>
</feature>
<dbReference type="OrthoDB" id="27962at2759"/>
<dbReference type="PANTHER" id="PTHR21512:SF5">
    <property type="entry name" value="TRAFFICKING PROTEIN PARTICLE COMPLEX SUBUNIT 9"/>
    <property type="match status" value="1"/>
</dbReference>
<organism evidence="5 6">
    <name type="scientific">Tieghemiomyces parasiticus</name>
    <dbReference type="NCBI Taxonomy" id="78921"/>
    <lineage>
        <taxon>Eukaryota</taxon>
        <taxon>Fungi</taxon>
        <taxon>Fungi incertae sedis</taxon>
        <taxon>Zoopagomycota</taxon>
        <taxon>Kickxellomycotina</taxon>
        <taxon>Dimargaritomycetes</taxon>
        <taxon>Dimargaritales</taxon>
        <taxon>Dimargaritaceae</taxon>
        <taxon>Tieghemiomyces</taxon>
    </lineage>
</organism>
<dbReference type="GO" id="GO:0005802">
    <property type="term" value="C:trans-Golgi network"/>
    <property type="evidence" value="ECO:0007669"/>
    <property type="project" value="TreeGrafter"/>
</dbReference>
<accession>A0A9W7ZY74</accession>
<name>A0A9W7ZY74_9FUNG</name>
<feature type="domain" description="Trs120/TRAPPC9 first Ig-like" evidence="3">
    <location>
        <begin position="850"/>
        <end position="960"/>
    </location>
</feature>
<dbReference type="Pfam" id="PF26254">
    <property type="entry name" value="Ig_TRAPPC9-Trs120_1st"/>
    <property type="match status" value="1"/>
</dbReference>
<evidence type="ECO:0000313" key="5">
    <source>
        <dbReference type="EMBL" id="KAJ1913257.1"/>
    </source>
</evidence>
<evidence type="ECO:0000259" key="2">
    <source>
        <dbReference type="Pfam" id="PF08626"/>
    </source>
</evidence>
<feature type="compositionally biased region" description="Low complexity" evidence="1">
    <location>
        <begin position="340"/>
        <end position="358"/>
    </location>
</feature>
<evidence type="ECO:0000256" key="1">
    <source>
        <dbReference type="SAM" id="MobiDB-lite"/>
    </source>
</evidence>
<feature type="domain" description="Trs120/TRAPPC9 N-terminal" evidence="2">
    <location>
        <begin position="11"/>
        <end position="215"/>
    </location>
</feature>
<gene>
    <name evidence="5" type="ORF">IWQ60_009285</name>
</gene>
<evidence type="ECO:0000259" key="4">
    <source>
        <dbReference type="Pfam" id="PF26282"/>
    </source>
</evidence>
<dbReference type="Pfam" id="PF26280">
    <property type="entry name" value="Ig_TRAPPC9-Trs120_2nd"/>
    <property type="match status" value="1"/>
</dbReference>
<evidence type="ECO:0000313" key="6">
    <source>
        <dbReference type="Proteomes" id="UP001150569"/>
    </source>
</evidence>
<dbReference type="InterPro" id="IPR013935">
    <property type="entry name" value="Trs120_TRAPPC9"/>
</dbReference>